<evidence type="ECO:0000256" key="4">
    <source>
        <dbReference type="HAMAP-Rule" id="MF_01632"/>
    </source>
</evidence>
<sequence length="188" mass="21195">MAEPGLRHWRPRGVPGARPRPGALRNWLDEPGSLTRRLRGLAGEAFSVRVLDEHWGRAWPDERRRLGCRGPEWLWIREVRLGRGDQPLVYARSVIPRSSLRGPLRRLRSLGRQPLGALLFGRYPVVRGAIEVAPLTPASRLGARALAQGAAPRWARRSVFAITGRPLLVTEVFLQPLIEELSHDPIRD</sequence>
<protein>
    <recommendedName>
        <fullName evidence="4">Probable chorismate pyruvate-lyase</fullName>
        <shortName evidence="4">CL</shortName>
        <shortName evidence="4">CPL</shortName>
        <ecNumber evidence="4">4.1.3.40</ecNumber>
    </recommendedName>
</protein>
<comment type="caution">
    <text evidence="4">Lacks conserved residue(s) required for the propagation of feature annotation.</text>
</comment>
<evidence type="ECO:0000256" key="5">
    <source>
        <dbReference type="SAM" id="MobiDB-lite"/>
    </source>
</evidence>
<dbReference type="HAMAP" id="MF_01632">
    <property type="entry name" value="UbiC"/>
    <property type="match status" value="1"/>
</dbReference>
<dbReference type="AlphaFoldDB" id="A0A4Q8D1L7"/>
<keyword evidence="4" id="KW-0670">Pyruvate</keyword>
<name>A0A4Q8D1L7_9GAMM</name>
<dbReference type="PANTHER" id="PTHR38683:SF1">
    <property type="entry name" value="CHORISMATE PYRUVATE-LYASE"/>
    <property type="match status" value="1"/>
</dbReference>
<comment type="subcellular location">
    <subcellularLocation>
        <location evidence="4">Cytoplasm</location>
    </subcellularLocation>
</comment>
<keyword evidence="3 4" id="KW-0456">Lyase</keyword>
<dbReference type="GO" id="GO:0008813">
    <property type="term" value="F:chorismate lyase activity"/>
    <property type="evidence" value="ECO:0007669"/>
    <property type="project" value="UniProtKB-UniRule"/>
</dbReference>
<comment type="caution">
    <text evidence="6">The sequence shown here is derived from an EMBL/GenBank/DDBJ whole genome shotgun (WGS) entry which is preliminary data.</text>
</comment>
<dbReference type="SUPFAM" id="SSF64288">
    <property type="entry name" value="Chorismate lyase-like"/>
    <property type="match status" value="1"/>
</dbReference>
<feature type="binding site" evidence="4">
    <location>
        <position position="115"/>
    </location>
    <ligand>
        <name>substrate</name>
    </ligand>
</feature>
<proteinExistence type="inferred from homology"/>
<dbReference type="GO" id="GO:0005829">
    <property type="term" value="C:cytosol"/>
    <property type="evidence" value="ECO:0007669"/>
    <property type="project" value="TreeGrafter"/>
</dbReference>
<dbReference type="Pfam" id="PF04345">
    <property type="entry name" value="Chor_lyase"/>
    <property type="match status" value="1"/>
</dbReference>
<keyword evidence="7" id="KW-1185">Reference proteome</keyword>
<dbReference type="GO" id="GO:0042866">
    <property type="term" value="P:pyruvate biosynthetic process"/>
    <property type="evidence" value="ECO:0007669"/>
    <property type="project" value="UniProtKB-UniRule"/>
</dbReference>
<dbReference type="EC" id="4.1.3.40" evidence="4"/>
<evidence type="ECO:0000313" key="7">
    <source>
        <dbReference type="Proteomes" id="UP000292298"/>
    </source>
</evidence>
<dbReference type="InterPro" id="IPR007440">
    <property type="entry name" value="Chorismate--pyruvate_lyase"/>
</dbReference>
<dbReference type="Proteomes" id="UP000292298">
    <property type="component" value="Unassembled WGS sequence"/>
</dbReference>
<dbReference type="PANTHER" id="PTHR38683">
    <property type="entry name" value="CHORISMATE PYRUVATE-LYASE"/>
    <property type="match status" value="1"/>
</dbReference>
<keyword evidence="2 4" id="KW-0831">Ubiquinone biosynthesis</keyword>
<feature type="region of interest" description="Disordered" evidence="5">
    <location>
        <begin position="1"/>
        <end position="22"/>
    </location>
</feature>
<evidence type="ECO:0000256" key="1">
    <source>
        <dbReference type="ARBA" id="ARBA00022490"/>
    </source>
</evidence>
<dbReference type="InterPro" id="IPR028978">
    <property type="entry name" value="Chorismate_lyase_/UTRA_dom_sf"/>
</dbReference>
<dbReference type="EMBL" id="SHLI01000001">
    <property type="protein sequence ID" value="RZU99249.1"/>
    <property type="molecule type" value="Genomic_DNA"/>
</dbReference>
<dbReference type="RefSeq" id="WP_130503496.1">
    <property type="nucleotide sequence ID" value="NZ_SHLI01000001.1"/>
</dbReference>
<comment type="pathway">
    <text evidence="4">Cofactor biosynthesis; ubiquinone biosynthesis.</text>
</comment>
<evidence type="ECO:0000256" key="3">
    <source>
        <dbReference type="ARBA" id="ARBA00023239"/>
    </source>
</evidence>
<dbReference type="Gene3D" id="3.40.1410.10">
    <property type="entry name" value="Chorismate lyase-like"/>
    <property type="match status" value="1"/>
</dbReference>
<accession>A0A4Q8D1L7</accession>
<evidence type="ECO:0000256" key="2">
    <source>
        <dbReference type="ARBA" id="ARBA00022688"/>
    </source>
</evidence>
<dbReference type="OrthoDB" id="9789493at2"/>
<comment type="catalytic activity">
    <reaction evidence="4">
        <text>chorismate = 4-hydroxybenzoate + pyruvate</text>
        <dbReference type="Rhea" id="RHEA:16505"/>
        <dbReference type="ChEBI" id="CHEBI:15361"/>
        <dbReference type="ChEBI" id="CHEBI:17879"/>
        <dbReference type="ChEBI" id="CHEBI:29748"/>
        <dbReference type="EC" id="4.1.3.40"/>
    </reaction>
</comment>
<feature type="compositionally biased region" description="Low complexity" evidence="5">
    <location>
        <begin position="12"/>
        <end position="22"/>
    </location>
</feature>
<evidence type="ECO:0000313" key="6">
    <source>
        <dbReference type="EMBL" id="RZU99249.1"/>
    </source>
</evidence>
<gene>
    <name evidence="4" type="primary">ubiC</name>
    <name evidence="6" type="ORF">EV698_1533</name>
</gene>
<comment type="similarity">
    <text evidence="4">Belongs to the UbiC family.</text>
</comment>
<keyword evidence="1 4" id="KW-0963">Cytoplasm</keyword>
<reference evidence="6 7" key="1">
    <citation type="submission" date="2019-02" db="EMBL/GenBank/DDBJ databases">
        <title>Genomic Encyclopedia of Type Strains, Phase IV (KMG-IV): sequencing the most valuable type-strain genomes for metagenomic binning, comparative biology and taxonomic classification.</title>
        <authorList>
            <person name="Goeker M."/>
        </authorList>
    </citation>
    <scope>NUCLEOTIDE SEQUENCE [LARGE SCALE GENOMIC DNA]</scope>
    <source>
        <strain evidence="6 7">DSM 21056</strain>
    </source>
</reference>
<comment type="function">
    <text evidence="4">Removes the pyruvyl group from chorismate, with concomitant aromatization of the ring, to provide 4-hydroxybenzoate (4HB) for the ubiquinone pathway.</text>
</comment>
<dbReference type="UniPathway" id="UPA00232"/>
<dbReference type="GO" id="GO:0006744">
    <property type="term" value="P:ubiquinone biosynthetic process"/>
    <property type="evidence" value="ECO:0007669"/>
    <property type="project" value="UniProtKB-UniRule"/>
</dbReference>
<organism evidence="6 7">
    <name type="scientific">Spiribacter vilamensis</name>
    <dbReference type="NCBI Taxonomy" id="531306"/>
    <lineage>
        <taxon>Bacteria</taxon>
        <taxon>Pseudomonadati</taxon>
        <taxon>Pseudomonadota</taxon>
        <taxon>Gammaproteobacteria</taxon>
        <taxon>Chromatiales</taxon>
        <taxon>Ectothiorhodospiraceae</taxon>
        <taxon>Spiribacter</taxon>
    </lineage>
</organism>
<feature type="binding site" evidence="4">
    <location>
        <position position="77"/>
    </location>
    <ligand>
        <name>substrate</name>
    </ligand>
</feature>
<feature type="binding site" evidence="4">
    <location>
        <position position="171"/>
    </location>
    <ligand>
        <name>substrate</name>
    </ligand>
</feature>